<organism evidence="2 3">
    <name type="scientific">Tropilaelaps mercedesae</name>
    <dbReference type="NCBI Taxonomy" id="418985"/>
    <lineage>
        <taxon>Eukaryota</taxon>
        <taxon>Metazoa</taxon>
        <taxon>Ecdysozoa</taxon>
        <taxon>Arthropoda</taxon>
        <taxon>Chelicerata</taxon>
        <taxon>Arachnida</taxon>
        <taxon>Acari</taxon>
        <taxon>Parasitiformes</taxon>
        <taxon>Mesostigmata</taxon>
        <taxon>Gamasina</taxon>
        <taxon>Dermanyssoidea</taxon>
        <taxon>Laelapidae</taxon>
        <taxon>Tropilaelaps</taxon>
    </lineage>
</organism>
<comment type="caution">
    <text evidence="2">The sequence shown here is derived from an EMBL/GenBank/DDBJ whole genome shotgun (WGS) entry which is preliminary data.</text>
</comment>
<name>A0A1V9X7B8_9ACAR</name>
<evidence type="ECO:0000313" key="2">
    <source>
        <dbReference type="EMBL" id="OQR69296.1"/>
    </source>
</evidence>
<dbReference type="Proteomes" id="UP000192247">
    <property type="component" value="Unassembled WGS sequence"/>
</dbReference>
<dbReference type="PROSITE" id="PS50003">
    <property type="entry name" value="PH_DOMAIN"/>
    <property type="match status" value="1"/>
</dbReference>
<evidence type="ECO:0000259" key="1">
    <source>
        <dbReference type="PROSITE" id="PS50003"/>
    </source>
</evidence>
<dbReference type="PANTHER" id="PTHR47644">
    <property type="entry name" value="AGAP008221-PA"/>
    <property type="match status" value="1"/>
</dbReference>
<dbReference type="Gene3D" id="2.30.29.30">
    <property type="entry name" value="Pleckstrin-homology domain (PH domain)/Phosphotyrosine-binding domain (PTB)"/>
    <property type="match status" value="1"/>
</dbReference>
<dbReference type="AlphaFoldDB" id="A0A1V9X7B8"/>
<feature type="domain" description="PH" evidence="1">
    <location>
        <begin position="22"/>
        <end position="119"/>
    </location>
</feature>
<keyword evidence="3" id="KW-1185">Reference proteome</keyword>
<dbReference type="SUPFAM" id="SSF50729">
    <property type="entry name" value="PH domain-like"/>
    <property type="match status" value="1"/>
</dbReference>
<dbReference type="InterPro" id="IPR001849">
    <property type="entry name" value="PH_domain"/>
</dbReference>
<gene>
    <name evidence="2" type="ORF">BIW11_12348</name>
</gene>
<dbReference type="OrthoDB" id="6510318at2759"/>
<dbReference type="SMART" id="SM00233">
    <property type="entry name" value="PH"/>
    <property type="match status" value="1"/>
</dbReference>
<dbReference type="InParanoid" id="A0A1V9X7B8"/>
<dbReference type="InterPro" id="IPR011993">
    <property type="entry name" value="PH-like_dom_sf"/>
</dbReference>
<dbReference type="STRING" id="418985.A0A1V9X7B8"/>
<sequence>HQERYLEEVRENLQRPVNAMTQIDCQGFLCKFSDRAVAWRSYYLVLKDASLYIYEDRNDLKALGVYLLHGYRVQSSSAMGKRNIFEAIVPGNLPENLLFLAETEQEKKRWLASLEYSIDRWLRL</sequence>
<reference evidence="2 3" key="1">
    <citation type="journal article" date="2017" name="Gigascience">
        <title>Draft genome of the honey bee ectoparasitic mite, Tropilaelaps mercedesae, is shaped by the parasitic life history.</title>
        <authorList>
            <person name="Dong X."/>
            <person name="Armstrong S.D."/>
            <person name="Xia D."/>
            <person name="Makepeace B.L."/>
            <person name="Darby A.C."/>
            <person name="Kadowaki T."/>
        </authorList>
    </citation>
    <scope>NUCLEOTIDE SEQUENCE [LARGE SCALE GENOMIC DNA]</scope>
    <source>
        <strain evidence="2">Wuxi-XJTLU</strain>
    </source>
</reference>
<protein>
    <recommendedName>
        <fullName evidence="1">PH domain-containing protein</fullName>
    </recommendedName>
</protein>
<feature type="non-terminal residue" evidence="2">
    <location>
        <position position="1"/>
    </location>
</feature>
<dbReference type="PANTHER" id="PTHR47644:SF1">
    <property type="entry name" value="PDZ DOMAIN-CONTAINING PROTEIN"/>
    <property type="match status" value="1"/>
</dbReference>
<dbReference type="Pfam" id="PF00169">
    <property type="entry name" value="PH"/>
    <property type="match status" value="1"/>
</dbReference>
<accession>A0A1V9X7B8</accession>
<dbReference type="EMBL" id="MNPL01021576">
    <property type="protein sequence ID" value="OQR69296.1"/>
    <property type="molecule type" value="Genomic_DNA"/>
</dbReference>
<evidence type="ECO:0000313" key="3">
    <source>
        <dbReference type="Proteomes" id="UP000192247"/>
    </source>
</evidence>
<proteinExistence type="predicted"/>